<dbReference type="GO" id="GO:0090482">
    <property type="term" value="F:vitamin transmembrane transporter activity"/>
    <property type="evidence" value="ECO:0007669"/>
    <property type="project" value="InterPro"/>
</dbReference>
<feature type="signal peptide" evidence="2">
    <location>
        <begin position="1"/>
        <end position="22"/>
    </location>
</feature>
<keyword evidence="4" id="KW-1185">Reference proteome</keyword>
<dbReference type="AlphaFoldDB" id="A0AA38IFF4"/>
<dbReference type="InterPro" id="IPR002666">
    <property type="entry name" value="Folate_carrier"/>
</dbReference>
<dbReference type="PANTHER" id="PTHR10686:SF18">
    <property type="entry name" value="IP11787P-RELATED"/>
    <property type="match status" value="1"/>
</dbReference>
<dbReference type="Proteomes" id="UP001168821">
    <property type="component" value="Unassembled WGS sequence"/>
</dbReference>
<comment type="similarity">
    <text evidence="1">Belongs to the reduced folate carrier (RFC) transporter (TC 2.A.48) family.</text>
</comment>
<organism evidence="3 4">
    <name type="scientific">Zophobas morio</name>
    <dbReference type="NCBI Taxonomy" id="2755281"/>
    <lineage>
        <taxon>Eukaryota</taxon>
        <taxon>Metazoa</taxon>
        <taxon>Ecdysozoa</taxon>
        <taxon>Arthropoda</taxon>
        <taxon>Hexapoda</taxon>
        <taxon>Insecta</taxon>
        <taxon>Pterygota</taxon>
        <taxon>Neoptera</taxon>
        <taxon>Endopterygota</taxon>
        <taxon>Coleoptera</taxon>
        <taxon>Polyphaga</taxon>
        <taxon>Cucujiformia</taxon>
        <taxon>Tenebrionidae</taxon>
        <taxon>Zophobas</taxon>
    </lineage>
</organism>
<evidence type="ECO:0000256" key="1">
    <source>
        <dbReference type="ARBA" id="ARBA00005773"/>
    </source>
</evidence>
<evidence type="ECO:0000313" key="3">
    <source>
        <dbReference type="EMBL" id="KAJ3656938.1"/>
    </source>
</evidence>
<evidence type="ECO:0000313" key="4">
    <source>
        <dbReference type="Proteomes" id="UP001168821"/>
    </source>
</evidence>
<sequence>MNEWFKISLLLSIFGFLKEIRPSEPFVYEFLVGPWRNVSKEQVTEEVYPVGTYSYLAQSVVVFLITDLCRYKPLIVVLGVSGVVVWSMLLWTKGLVELQILEVRVLKGCTWLRVVRLSSVRIDRRAPTLNWV</sequence>
<keyword evidence="2" id="KW-0732">Signal</keyword>
<comment type="caution">
    <text evidence="3">The sequence shown here is derived from an EMBL/GenBank/DDBJ whole genome shotgun (WGS) entry which is preliminary data.</text>
</comment>
<dbReference type="PANTHER" id="PTHR10686">
    <property type="entry name" value="FOLATE TRANSPORTER"/>
    <property type="match status" value="1"/>
</dbReference>
<name>A0AA38IFF4_9CUCU</name>
<evidence type="ECO:0000256" key="2">
    <source>
        <dbReference type="SAM" id="SignalP"/>
    </source>
</evidence>
<dbReference type="GO" id="GO:0005886">
    <property type="term" value="C:plasma membrane"/>
    <property type="evidence" value="ECO:0007669"/>
    <property type="project" value="TreeGrafter"/>
</dbReference>
<accession>A0AA38IFF4</accession>
<dbReference type="EMBL" id="JALNTZ010000004">
    <property type="protein sequence ID" value="KAJ3656938.1"/>
    <property type="molecule type" value="Genomic_DNA"/>
</dbReference>
<protein>
    <submittedName>
        <fullName evidence="3">Uncharacterized protein</fullName>
    </submittedName>
</protein>
<gene>
    <name evidence="3" type="ORF">Zmor_015982</name>
</gene>
<dbReference type="Pfam" id="PF01770">
    <property type="entry name" value="Folate_carrier"/>
    <property type="match status" value="1"/>
</dbReference>
<feature type="chain" id="PRO_5041450378" evidence="2">
    <location>
        <begin position="23"/>
        <end position="132"/>
    </location>
</feature>
<proteinExistence type="inferred from homology"/>
<reference evidence="3" key="1">
    <citation type="journal article" date="2023" name="G3 (Bethesda)">
        <title>Whole genome assemblies of Zophobas morio and Tenebrio molitor.</title>
        <authorList>
            <person name="Kaur S."/>
            <person name="Stinson S.A."/>
            <person name="diCenzo G.C."/>
        </authorList>
    </citation>
    <scope>NUCLEOTIDE SEQUENCE</scope>
    <source>
        <strain evidence="3">QUZm001</strain>
    </source>
</reference>